<organism evidence="1">
    <name type="scientific">Phage sp. ct4bw6</name>
    <dbReference type="NCBI Taxonomy" id="2826747"/>
    <lineage>
        <taxon>Viruses</taxon>
    </lineage>
</organism>
<evidence type="ECO:0000313" key="1">
    <source>
        <dbReference type="EMBL" id="DAD85938.1"/>
    </source>
</evidence>
<reference evidence="1" key="1">
    <citation type="journal article" date="2021" name="Proc. Natl. Acad. Sci. U.S.A.">
        <title>A Catalog of Tens of Thousands of Viruses from Human Metagenomes Reveals Hidden Associations with Chronic Diseases.</title>
        <authorList>
            <person name="Tisza M.J."/>
            <person name="Buck C.B."/>
        </authorList>
    </citation>
    <scope>NUCLEOTIDE SEQUENCE</scope>
    <source>
        <strain evidence="1">Ct4bw6</strain>
    </source>
</reference>
<protein>
    <submittedName>
        <fullName evidence="1">Uncharacterized protein</fullName>
    </submittedName>
</protein>
<dbReference type="EMBL" id="BK014991">
    <property type="protein sequence ID" value="DAD85938.1"/>
    <property type="molecule type" value="Genomic_DNA"/>
</dbReference>
<sequence length="37" mass="3786">MVAGEAAGEACSGWVWEARSERAASAACRAEEMPCAA</sequence>
<accession>A0A8S5MV21</accession>
<proteinExistence type="predicted"/>
<name>A0A8S5MV21_9VIRU</name>